<dbReference type="AlphaFoldDB" id="A0A9W4D4Q7"/>
<protein>
    <submittedName>
        <fullName evidence="2">BgTH12-06021</fullName>
    </submittedName>
</protein>
<dbReference type="EMBL" id="CAJHIT010000008">
    <property type="protein sequence ID" value="CAD6504288.1"/>
    <property type="molecule type" value="Genomic_DNA"/>
</dbReference>
<name>A0A9W4D4Q7_BLUGR</name>
<sequence length="114" mass="13093">FFSYHPHCRLIRRKSYPNSALPVLKLYFKNSLRIKYSDKIYHMAKDSELAKLAETWTQIAQGENTAQEVEAKLTSLENKIDVLLANFEASQQQLIDAGVNLAPLCHKEEKASRK</sequence>
<proteinExistence type="predicted"/>
<feature type="coiled-coil region" evidence="1">
    <location>
        <begin position="59"/>
        <end position="93"/>
    </location>
</feature>
<evidence type="ECO:0000256" key="1">
    <source>
        <dbReference type="SAM" id="Coils"/>
    </source>
</evidence>
<evidence type="ECO:0000313" key="3">
    <source>
        <dbReference type="Proteomes" id="UP000683417"/>
    </source>
</evidence>
<evidence type="ECO:0000313" key="2">
    <source>
        <dbReference type="EMBL" id="CAD6504288.1"/>
    </source>
</evidence>
<reference evidence="2" key="1">
    <citation type="submission" date="2020-10" db="EMBL/GenBank/DDBJ databases">
        <authorList>
            <person name="Muller C M."/>
        </authorList>
    </citation>
    <scope>NUCLEOTIDE SEQUENCE</scope>
    <source>
        <strain evidence="2">THUN-12</strain>
    </source>
</reference>
<dbReference type="Proteomes" id="UP000683417">
    <property type="component" value="Unassembled WGS sequence"/>
</dbReference>
<gene>
    <name evidence="2" type="ORF">BGTH12_LOCUS5646</name>
</gene>
<organism evidence="2 3">
    <name type="scientific">Blumeria graminis f. sp. triticale</name>
    <dbReference type="NCBI Taxonomy" id="1689686"/>
    <lineage>
        <taxon>Eukaryota</taxon>
        <taxon>Fungi</taxon>
        <taxon>Dikarya</taxon>
        <taxon>Ascomycota</taxon>
        <taxon>Pezizomycotina</taxon>
        <taxon>Leotiomycetes</taxon>
        <taxon>Erysiphales</taxon>
        <taxon>Erysiphaceae</taxon>
        <taxon>Blumeria</taxon>
    </lineage>
</organism>
<keyword evidence="1" id="KW-0175">Coiled coil</keyword>
<feature type="non-terminal residue" evidence="2">
    <location>
        <position position="1"/>
    </location>
</feature>
<accession>A0A9W4D4Q7</accession>
<comment type="caution">
    <text evidence="2">The sequence shown here is derived from an EMBL/GenBank/DDBJ whole genome shotgun (WGS) entry which is preliminary data.</text>
</comment>